<evidence type="ECO:0000313" key="2">
    <source>
        <dbReference type="EMBL" id="QCW98695.1"/>
    </source>
</evidence>
<reference evidence="2 3" key="1">
    <citation type="submission" date="2019-05" db="EMBL/GenBank/DDBJ databases">
        <title>Genome sequencing of F202Z8.</title>
        <authorList>
            <person name="Kwon Y.M."/>
        </authorList>
    </citation>
    <scope>NUCLEOTIDE SEQUENCE [LARGE SCALE GENOMIC DNA]</scope>
    <source>
        <strain evidence="2 3">F202Z8</strain>
    </source>
</reference>
<proteinExistence type="predicted"/>
<protein>
    <submittedName>
        <fullName evidence="2">WYL domain-containing protein</fullName>
    </submittedName>
</protein>
<dbReference type="AlphaFoldDB" id="A0A5B7SJF9"/>
<accession>A0A5B7SJF9</accession>
<feature type="domain" description="WYL" evidence="1">
    <location>
        <begin position="8"/>
        <end position="76"/>
    </location>
</feature>
<dbReference type="Proteomes" id="UP000310017">
    <property type="component" value="Chromosome"/>
</dbReference>
<dbReference type="PANTHER" id="PTHR34580">
    <property type="match status" value="1"/>
</dbReference>
<sequence>MKSVNNREHLELLETSILHRNVLVLQYRSPANGNRSDRNIEPLGIYFTQDKWMLVAFCRLRSAKREFRLDGVLALEETGEQFPPHQFTFR</sequence>
<name>A0A5B7SJF9_9FLAO</name>
<keyword evidence="3" id="KW-1185">Reference proteome</keyword>
<gene>
    <name evidence="2" type="ORF">FGM00_00615</name>
</gene>
<dbReference type="PANTHER" id="PTHR34580:SF1">
    <property type="entry name" value="PROTEIN PAFC"/>
    <property type="match status" value="1"/>
</dbReference>
<organism evidence="2 3">
    <name type="scientific">Aggregatimonas sangjinii</name>
    <dbReference type="NCBI Taxonomy" id="2583587"/>
    <lineage>
        <taxon>Bacteria</taxon>
        <taxon>Pseudomonadati</taxon>
        <taxon>Bacteroidota</taxon>
        <taxon>Flavobacteriia</taxon>
        <taxon>Flavobacteriales</taxon>
        <taxon>Flavobacteriaceae</taxon>
        <taxon>Aggregatimonas</taxon>
    </lineage>
</organism>
<dbReference type="KEGG" id="asag:FGM00_00615"/>
<dbReference type="RefSeq" id="WP_138851050.1">
    <property type="nucleotide sequence ID" value="NZ_CP040710.1"/>
</dbReference>
<dbReference type="Pfam" id="PF13280">
    <property type="entry name" value="WYL"/>
    <property type="match status" value="1"/>
</dbReference>
<dbReference type="OrthoDB" id="43316at2"/>
<dbReference type="InterPro" id="IPR051534">
    <property type="entry name" value="CBASS_pafABC_assoc_protein"/>
</dbReference>
<evidence type="ECO:0000259" key="1">
    <source>
        <dbReference type="Pfam" id="PF13280"/>
    </source>
</evidence>
<dbReference type="PROSITE" id="PS52050">
    <property type="entry name" value="WYL"/>
    <property type="match status" value="1"/>
</dbReference>
<evidence type="ECO:0000313" key="3">
    <source>
        <dbReference type="Proteomes" id="UP000310017"/>
    </source>
</evidence>
<dbReference type="EMBL" id="CP040710">
    <property type="protein sequence ID" value="QCW98695.1"/>
    <property type="molecule type" value="Genomic_DNA"/>
</dbReference>
<dbReference type="InterPro" id="IPR026881">
    <property type="entry name" value="WYL_dom"/>
</dbReference>